<feature type="region of interest" description="Disordered" evidence="7">
    <location>
        <begin position="80"/>
        <end position="102"/>
    </location>
</feature>
<protein>
    <recommendedName>
        <fullName evidence="5">Large ribosomal subunit protein eL36</fullName>
    </recommendedName>
    <alternativeName>
        <fullName evidence="6">60S ribosomal protein L36</fullName>
    </alternativeName>
</protein>
<keyword evidence="3 8" id="KW-0689">Ribosomal protein</keyword>
<proteinExistence type="inferred from homology"/>
<dbReference type="eggNOG" id="KOG3452">
    <property type="taxonomic scope" value="Eukaryota"/>
</dbReference>
<evidence type="ECO:0000256" key="1">
    <source>
        <dbReference type="ARBA" id="ARBA00006509"/>
    </source>
</evidence>
<feature type="region of interest" description="Disordered" evidence="7">
    <location>
        <begin position="19"/>
        <end position="39"/>
    </location>
</feature>
<dbReference type="Pfam" id="PF01158">
    <property type="entry name" value="Ribosomal_L36e"/>
    <property type="match status" value="1"/>
</dbReference>
<comment type="subunit">
    <text evidence="2">Component of the large ribosomal subunit.</text>
</comment>
<dbReference type="InterPro" id="IPR000509">
    <property type="entry name" value="Ribosomal_eL36"/>
</dbReference>
<dbReference type="GO" id="GO:0003735">
    <property type="term" value="F:structural constituent of ribosome"/>
    <property type="evidence" value="ECO:0007669"/>
    <property type="project" value="InterPro"/>
</dbReference>
<evidence type="ECO:0000256" key="5">
    <source>
        <dbReference type="ARBA" id="ARBA00035226"/>
    </source>
</evidence>
<dbReference type="Proteomes" id="UP000017246">
    <property type="component" value="Unassembled WGS sequence"/>
</dbReference>
<dbReference type="OrthoDB" id="9616667at2759"/>
<comment type="similarity">
    <text evidence="1">Belongs to the eukaryotic ribosomal protein eL36 family.</text>
</comment>
<accession>A0A068YKE8</accession>
<dbReference type="GO" id="GO:0005840">
    <property type="term" value="C:ribosome"/>
    <property type="evidence" value="ECO:0007669"/>
    <property type="project" value="UniProtKB-KW"/>
</dbReference>
<dbReference type="STRING" id="6211.A0A068YKE8"/>
<gene>
    <name evidence="8" type="ORF">EmuJ_001035500</name>
</gene>
<evidence type="ECO:0000256" key="7">
    <source>
        <dbReference type="SAM" id="MobiDB-lite"/>
    </source>
</evidence>
<sequence>MSHIRRYAVCVGPERGYRRTKNVKRVKPSNSNGHSGKQSKFIRSLVREIVGFAPFERRALELLKNDREKRALKFLKTRIGGHRRGKKKREELMSVVKSLRHK</sequence>
<dbReference type="FunFam" id="1.10.10.1760:FF:000001">
    <property type="entry name" value="60S ribosomal protein L36"/>
    <property type="match status" value="1"/>
</dbReference>
<evidence type="ECO:0000256" key="3">
    <source>
        <dbReference type="ARBA" id="ARBA00022980"/>
    </source>
</evidence>
<evidence type="ECO:0000313" key="9">
    <source>
        <dbReference type="Proteomes" id="UP000017246"/>
    </source>
</evidence>
<dbReference type="AlphaFoldDB" id="A0A068YKE8"/>
<evidence type="ECO:0000256" key="4">
    <source>
        <dbReference type="ARBA" id="ARBA00023274"/>
    </source>
</evidence>
<dbReference type="PANTHER" id="PTHR10114">
    <property type="entry name" value="60S RIBOSOMAL PROTEIN L36"/>
    <property type="match status" value="1"/>
</dbReference>
<dbReference type="OMA" id="WGINRGH"/>
<reference evidence="8" key="2">
    <citation type="submission" date="2015-11" db="EMBL/GenBank/DDBJ databases">
        <authorList>
            <person name="Zhang Y."/>
            <person name="Guo Z."/>
        </authorList>
    </citation>
    <scope>NUCLEOTIDE SEQUENCE</scope>
</reference>
<evidence type="ECO:0000313" key="8">
    <source>
        <dbReference type="EMBL" id="CDS42640.1"/>
    </source>
</evidence>
<keyword evidence="9" id="KW-1185">Reference proteome</keyword>
<evidence type="ECO:0000256" key="2">
    <source>
        <dbReference type="ARBA" id="ARBA00011133"/>
    </source>
</evidence>
<keyword evidence="4" id="KW-0687">Ribonucleoprotein</keyword>
<dbReference type="InterPro" id="IPR038097">
    <property type="entry name" value="Ribosomal_eL36_sf"/>
</dbReference>
<dbReference type="GO" id="GO:1990904">
    <property type="term" value="C:ribonucleoprotein complex"/>
    <property type="evidence" value="ECO:0007669"/>
    <property type="project" value="UniProtKB-KW"/>
</dbReference>
<reference evidence="8" key="1">
    <citation type="journal article" date="2013" name="Nature">
        <title>The genomes of four tapeworm species reveal adaptations to parasitism.</title>
        <authorList>
            <person name="Tsai I.J."/>
            <person name="Zarowiecki M."/>
            <person name="Holroyd N."/>
            <person name="Garciarrubio A."/>
            <person name="Sanchez-Flores A."/>
            <person name="Brooks K.L."/>
            <person name="Tracey A."/>
            <person name="Bobes R.J."/>
            <person name="Fragoso G."/>
            <person name="Sciutto E."/>
            <person name="Aslett M."/>
            <person name="Beasley H."/>
            <person name="Bennett H.M."/>
            <person name="Cai J."/>
            <person name="Camicia F."/>
            <person name="Clark R."/>
            <person name="Cucher M."/>
            <person name="De Silva N."/>
            <person name="Day T.A."/>
            <person name="Deplazes P."/>
            <person name="Estrada K."/>
            <person name="Fernandez C."/>
            <person name="Holland P.W."/>
            <person name="Hou J."/>
            <person name="Hu S."/>
            <person name="Huckvale T."/>
            <person name="Hung S.S."/>
            <person name="Kamenetzky L."/>
            <person name="Keane J.A."/>
            <person name="Kiss F."/>
            <person name="Koziol U."/>
            <person name="Lambert O."/>
            <person name="Liu K."/>
            <person name="Luo X."/>
            <person name="Luo Y."/>
            <person name="Macchiaroli N."/>
            <person name="Nichol S."/>
            <person name="Paps J."/>
            <person name="Parkinson J."/>
            <person name="Pouchkina-Stantcheva N."/>
            <person name="Riddiford N."/>
            <person name="Rosenzvit M."/>
            <person name="Salinas G."/>
            <person name="Wasmuth J.D."/>
            <person name="Zamanian M."/>
            <person name="Zheng Y."/>
            <person name="Cai X."/>
            <person name="Soberon X."/>
            <person name="Olson P.D."/>
            <person name="Laclette J.P."/>
            <person name="Brehm K."/>
            <person name="Berriman M."/>
            <person name="Garciarrubio A."/>
            <person name="Bobes R.J."/>
            <person name="Fragoso G."/>
            <person name="Sanchez-Flores A."/>
            <person name="Estrada K."/>
            <person name="Cevallos M.A."/>
            <person name="Morett E."/>
            <person name="Gonzalez V."/>
            <person name="Portillo T."/>
            <person name="Ochoa-Leyva A."/>
            <person name="Jose M.V."/>
            <person name="Sciutto E."/>
            <person name="Landa A."/>
            <person name="Jimenez L."/>
            <person name="Valdes V."/>
            <person name="Carrero J.C."/>
            <person name="Larralde C."/>
            <person name="Morales-Montor J."/>
            <person name="Limon-Lason J."/>
            <person name="Soberon X."/>
            <person name="Laclette J.P."/>
        </authorList>
    </citation>
    <scope>NUCLEOTIDE SEQUENCE [LARGE SCALE GENOMIC DNA]</scope>
</reference>
<name>A0A068YKE8_ECHMU</name>
<organism evidence="8 9">
    <name type="scientific">Echinococcus multilocularis</name>
    <name type="common">Fox tapeworm</name>
    <dbReference type="NCBI Taxonomy" id="6211"/>
    <lineage>
        <taxon>Eukaryota</taxon>
        <taxon>Metazoa</taxon>
        <taxon>Spiralia</taxon>
        <taxon>Lophotrochozoa</taxon>
        <taxon>Platyhelminthes</taxon>
        <taxon>Cestoda</taxon>
        <taxon>Eucestoda</taxon>
        <taxon>Cyclophyllidea</taxon>
        <taxon>Taeniidae</taxon>
        <taxon>Echinococcus</taxon>
    </lineage>
</organism>
<dbReference type="EMBL" id="LN902842">
    <property type="protein sequence ID" value="CDS42640.1"/>
    <property type="molecule type" value="Genomic_DNA"/>
</dbReference>
<dbReference type="Gene3D" id="1.10.10.1760">
    <property type="entry name" value="60S ribosomal protein L36"/>
    <property type="match status" value="1"/>
</dbReference>
<dbReference type="GO" id="GO:0006412">
    <property type="term" value="P:translation"/>
    <property type="evidence" value="ECO:0007669"/>
    <property type="project" value="InterPro"/>
</dbReference>
<evidence type="ECO:0000256" key="6">
    <source>
        <dbReference type="ARBA" id="ARBA00035331"/>
    </source>
</evidence>
<feature type="compositionally biased region" description="Polar residues" evidence="7">
    <location>
        <begin position="28"/>
        <end position="38"/>
    </location>
</feature>